<dbReference type="InterPro" id="IPR011050">
    <property type="entry name" value="Pectin_lyase_fold/virulence"/>
</dbReference>
<sequence>MLGLSLLPLLPLLFQSTHITAATLPSTLNTREKCQTSRSHCPHGTIIVGKSNNADFTTLQDAITSLPNDNTTATILLLPGIYEEQVNITRQGPITLLGSTSSPKDPSRNRVTLKWAAANKDSTGKSVDNVYSSVLVVAPTLNASITGSGPTGFAVPEDTPLAIVISGHITSTFEIHGQNTRMDRLML</sequence>
<evidence type="ECO:0000256" key="1">
    <source>
        <dbReference type="SAM" id="SignalP"/>
    </source>
</evidence>
<dbReference type="InterPro" id="IPR012334">
    <property type="entry name" value="Pectin_lyas_fold"/>
</dbReference>
<dbReference type="Gene3D" id="2.160.20.10">
    <property type="entry name" value="Single-stranded right-handed beta-helix, Pectin lyase-like"/>
    <property type="match status" value="1"/>
</dbReference>
<reference evidence="2 3" key="1">
    <citation type="journal article" date="2023" name="IMA Fungus">
        <title>Comparative genomic study of the Penicillium genus elucidates a diverse pangenome and 15 lateral gene transfer events.</title>
        <authorList>
            <person name="Petersen C."/>
            <person name="Sorensen T."/>
            <person name="Nielsen M.R."/>
            <person name="Sondergaard T.E."/>
            <person name="Sorensen J.L."/>
            <person name="Fitzpatrick D.A."/>
            <person name="Frisvad J.C."/>
            <person name="Nielsen K.L."/>
        </authorList>
    </citation>
    <scope>NUCLEOTIDE SEQUENCE [LARGE SCALE GENOMIC DNA]</scope>
    <source>
        <strain evidence="2 3">IBT 29057</strain>
    </source>
</reference>
<dbReference type="PANTHER" id="PTHR31321">
    <property type="entry name" value="ACYL-COA THIOESTER HYDROLASE YBHC-RELATED"/>
    <property type="match status" value="1"/>
</dbReference>
<comment type="caution">
    <text evidence="2">The sequence shown here is derived from an EMBL/GenBank/DDBJ whole genome shotgun (WGS) entry which is preliminary data.</text>
</comment>
<evidence type="ECO:0000313" key="3">
    <source>
        <dbReference type="Proteomes" id="UP001216150"/>
    </source>
</evidence>
<dbReference type="EMBL" id="JAQJAC010000009">
    <property type="protein sequence ID" value="KAJ5572652.1"/>
    <property type="molecule type" value="Genomic_DNA"/>
</dbReference>
<proteinExistence type="predicted"/>
<dbReference type="Proteomes" id="UP001216150">
    <property type="component" value="Unassembled WGS sequence"/>
</dbReference>
<accession>A0AAD6DBB0</accession>
<dbReference type="GO" id="GO:0045490">
    <property type="term" value="P:pectin catabolic process"/>
    <property type="evidence" value="ECO:0007669"/>
    <property type="project" value="TreeGrafter"/>
</dbReference>
<dbReference type="GO" id="GO:0030599">
    <property type="term" value="F:pectinesterase activity"/>
    <property type="evidence" value="ECO:0007669"/>
    <property type="project" value="TreeGrafter"/>
</dbReference>
<gene>
    <name evidence="2" type="ORF">N7450_009636</name>
</gene>
<feature type="signal peptide" evidence="1">
    <location>
        <begin position="1"/>
        <end position="22"/>
    </location>
</feature>
<protein>
    <recommendedName>
        <fullName evidence="4">Pectinesterase</fullName>
    </recommendedName>
</protein>
<dbReference type="PANTHER" id="PTHR31321:SF137">
    <property type="entry name" value="PECTIN METHYL ESTERASE (EUROFUNG)"/>
    <property type="match status" value="1"/>
</dbReference>
<organism evidence="2 3">
    <name type="scientific">Penicillium hetheringtonii</name>
    <dbReference type="NCBI Taxonomy" id="911720"/>
    <lineage>
        <taxon>Eukaryota</taxon>
        <taxon>Fungi</taxon>
        <taxon>Dikarya</taxon>
        <taxon>Ascomycota</taxon>
        <taxon>Pezizomycotina</taxon>
        <taxon>Eurotiomycetes</taxon>
        <taxon>Eurotiomycetidae</taxon>
        <taxon>Eurotiales</taxon>
        <taxon>Aspergillaceae</taxon>
        <taxon>Penicillium</taxon>
    </lineage>
</organism>
<evidence type="ECO:0008006" key="4">
    <source>
        <dbReference type="Google" id="ProtNLM"/>
    </source>
</evidence>
<feature type="chain" id="PRO_5041975782" description="Pectinesterase" evidence="1">
    <location>
        <begin position="23"/>
        <end position="187"/>
    </location>
</feature>
<evidence type="ECO:0000313" key="2">
    <source>
        <dbReference type="EMBL" id="KAJ5572652.1"/>
    </source>
</evidence>
<keyword evidence="1" id="KW-0732">Signal</keyword>
<keyword evidence="3" id="KW-1185">Reference proteome</keyword>
<dbReference type="SUPFAM" id="SSF51126">
    <property type="entry name" value="Pectin lyase-like"/>
    <property type="match status" value="1"/>
</dbReference>
<dbReference type="AlphaFoldDB" id="A0AAD6DBB0"/>
<name>A0AAD6DBB0_9EURO</name>